<sequence length="301" mass="34901">MLYTVGGKNMISSMTGYGRGESGNEQKSFVVEIKSVNHRYNDIIVKASKKLSCFEEKIRSLIKSRLKRGRIEVYISFEQSKDEDVVINPNVGVVKQYYNALRIIKDELNLKDEVNLSLLTSFPEVFEIKNKEEDSESIWMILEPAVKEALDMLIDMRKKEGIKLAEDIKCRSEKIYEVVKKIEEKSSFIVKEYKEKLYNRIKELLNEVEVDESRLALELAIYADKSNINEEIVRLYSHIQQLNSILNEDGAVGRKLDFLIQEMNREINTIGSKSSNIEISNYVIDVKSELEKIREQVQNIE</sequence>
<dbReference type="GO" id="GO:0016787">
    <property type="term" value="F:hydrolase activity"/>
    <property type="evidence" value="ECO:0007669"/>
    <property type="project" value="UniProtKB-KW"/>
</dbReference>
<reference evidence="8 9" key="1">
    <citation type="submission" date="2016-11" db="EMBL/GenBank/DDBJ databases">
        <authorList>
            <person name="Jaros S."/>
            <person name="Januszkiewicz K."/>
            <person name="Wedrychowicz H."/>
        </authorList>
    </citation>
    <scope>NUCLEOTIDE SEQUENCE [LARGE SCALE GENOMIC DNA]</scope>
    <source>
        <strain evidence="8 9">DSM 14501</strain>
    </source>
</reference>
<dbReference type="InterPro" id="IPR013527">
    <property type="entry name" value="YicC-like_N"/>
</dbReference>
<evidence type="ECO:0000256" key="1">
    <source>
        <dbReference type="ARBA" id="ARBA00001968"/>
    </source>
</evidence>
<evidence type="ECO:0000259" key="6">
    <source>
        <dbReference type="Pfam" id="PF03755"/>
    </source>
</evidence>
<protein>
    <submittedName>
        <fullName evidence="8">TIGR00255 family protein</fullName>
    </submittedName>
</protein>
<dbReference type="GO" id="GO:0004521">
    <property type="term" value="F:RNA endonuclease activity"/>
    <property type="evidence" value="ECO:0007669"/>
    <property type="project" value="InterPro"/>
</dbReference>
<comment type="similarity">
    <text evidence="5">Belongs to the YicC/YloC family.</text>
</comment>
<dbReference type="Proteomes" id="UP000184082">
    <property type="component" value="Unassembled WGS sequence"/>
</dbReference>
<evidence type="ECO:0000256" key="2">
    <source>
        <dbReference type="ARBA" id="ARBA00022722"/>
    </source>
</evidence>
<dbReference type="EMBL" id="FRAJ01000003">
    <property type="protein sequence ID" value="SHJ71029.1"/>
    <property type="molecule type" value="Genomic_DNA"/>
</dbReference>
<keyword evidence="2" id="KW-0540">Nuclease</keyword>
<evidence type="ECO:0000256" key="5">
    <source>
        <dbReference type="ARBA" id="ARBA00035648"/>
    </source>
</evidence>
<dbReference type="Pfam" id="PF03755">
    <property type="entry name" value="YicC-like_N"/>
    <property type="match status" value="1"/>
</dbReference>
<proteinExistence type="inferred from homology"/>
<keyword evidence="4" id="KW-0378">Hydrolase</keyword>
<dbReference type="PANTHER" id="PTHR30636:SF3">
    <property type="entry name" value="UPF0701 PROTEIN YICC"/>
    <property type="match status" value="1"/>
</dbReference>
<comment type="cofactor">
    <cofactor evidence="1">
        <name>a divalent metal cation</name>
        <dbReference type="ChEBI" id="CHEBI:60240"/>
    </cofactor>
</comment>
<dbReference type="InterPro" id="IPR013551">
    <property type="entry name" value="YicC-like_C"/>
</dbReference>
<evidence type="ECO:0000259" key="7">
    <source>
        <dbReference type="Pfam" id="PF08340"/>
    </source>
</evidence>
<evidence type="ECO:0000313" key="8">
    <source>
        <dbReference type="EMBL" id="SHJ71029.1"/>
    </source>
</evidence>
<dbReference type="AlphaFoldDB" id="A0A1M6LIL3"/>
<evidence type="ECO:0000256" key="4">
    <source>
        <dbReference type="ARBA" id="ARBA00022801"/>
    </source>
</evidence>
<dbReference type="STRING" id="1121266.SAMN02745883_00221"/>
<keyword evidence="3" id="KW-0255">Endonuclease</keyword>
<keyword evidence="9" id="KW-1185">Reference proteome</keyword>
<evidence type="ECO:0000313" key="9">
    <source>
        <dbReference type="Proteomes" id="UP000184082"/>
    </source>
</evidence>
<name>A0A1M6LIL3_9FIRM</name>
<organism evidence="8 9">
    <name type="scientific">Caminicella sporogenes DSM 14501</name>
    <dbReference type="NCBI Taxonomy" id="1121266"/>
    <lineage>
        <taxon>Bacteria</taxon>
        <taxon>Bacillati</taxon>
        <taxon>Bacillota</taxon>
        <taxon>Clostridia</taxon>
        <taxon>Peptostreptococcales</taxon>
        <taxon>Caminicellaceae</taxon>
        <taxon>Caminicella</taxon>
    </lineage>
</organism>
<gene>
    <name evidence="8" type="ORF">SAMN02745883_00221</name>
</gene>
<accession>A0A1M6LIL3</accession>
<dbReference type="NCBIfam" id="TIGR00255">
    <property type="entry name" value="YicC/YloC family endoribonuclease"/>
    <property type="match status" value="1"/>
</dbReference>
<evidence type="ECO:0000256" key="3">
    <source>
        <dbReference type="ARBA" id="ARBA00022759"/>
    </source>
</evidence>
<dbReference type="PANTHER" id="PTHR30636">
    <property type="entry name" value="UPF0701 PROTEIN YICC"/>
    <property type="match status" value="1"/>
</dbReference>
<feature type="domain" description="Endoribonuclease YicC-like C-terminal" evidence="7">
    <location>
        <begin position="182"/>
        <end position="301"/>
    </location>
</feature>
<feature type="domain" description="Endoribonuclease YicC-like N-terminal" evidence="6">
    <location>
        <begin position="11"/>
        <end position="165"/>
    </location>
</feature>
<dbReference type="Pfam" id="PF08340">
    <property type="entry name" value="YicC-like_C"/>
    <property type="match status" value="1"/>
</dbReference>
<dbReference type="InterPro" id="IPR005229">
    <property type="entry name" value="YicC/YloC-like"/>
</dbReference>